<name>A0AAV1YT35_9ARAC</name>
<dbReference type="AlphaFoldDB" id="A0AAV1YT35"/>
<proteinExistence type="predicted"/>
<reference evidence="1 2" key="1">
    <citation type="submission" date="2024-04" db="EMBL/GenBank/DDBJ databases">
        <authorList>
            <person name="Rising A."/>
            <person name="Reimegard J."/>
            <person name="Sonavane S."/>
            <person name="Akerstrom W."/>
            <person name="Nylinder S."/>
            <person name="Hedman E."/>
            <person name="Kallberg Y."/>
        </authorList>
    </citation>
    <scope>NUCLEOTIDE SEQUENCE [LARGE SCALE GENOMIC DNA]</scope>
</reference>
<organism evidence="1 2">
    <name type="scientific">Larinioides sclopetarius</name>
    <dbReference type="NCBI Taxonomy" id="280406"/>
    <lineage>
        <taxon>Eukaryota</taxon>
        <taxon>Metazoa</taxon>
        <taxon>Ecdysozoa</taxon>
        <taxon>Arthropoda</taxon>
        <taxon>Chelicerata</taxon>
        <taxon>Arachnida</taxon>
        <taxon>Araneae</taxon>
        <taxon>Araneomorphae</taxon>
        <taxon>Entelegynae</taxon>
        <taxon>Araneoidea</taxon>
        <taxon>Araneidae</taxon>
        <taxon>Larinioides</taxon>
    </lineage>
</organism>
<gene>
    <name evidence="1" type="ORF">LARSCL_LOCUS732</name>
</gene>
<comment type="caution">
    <text evidence="1">The sequence shown here is derived from an EMBL/GenBank/DDBJ whole genome shotgun (WGS) entry which is preliminary data.</text>
</comment>
<dbReference type="EMBL" id="CAXIEN010000004">
    <property type="protein sequence ID" value="CAL1262014.1"/>
    <property type="molecule type" value="Genomic_DNA"/>
</dbReference>
<evidence type="ECO:0000313" key="1">
    <source>
        <dbReference type="EMBL" id="CAL1262014.1"/>
    </source>
</evidence>
<dbReference type="Proteomes" id="UP001497382">
    <property type="component" value="Unassembled WGS sequence"/>
</dbReference>
<sequence>MSSVSVSDITAMSFQFAVKWSIPVRELNNKSSSEKEIISHTLTSNRYRLNNIKTLDFTFSLTCGKDFIMKVKNWDDAPLFQDDALILIEDKIYRVKCNSTNTIGRLIFDRDVLTRNSFRDDKVTFHCIVSIFAKVIPMDQKYAPFRTAYSEKNKNQTDIIEFESLLLNYYDLDPHGYDAVNDFRYSSRIPNFNVKMALSMIDEAHKRHDPILKALCSEYLMENLTTENVSDVLKQSLKSNATDLSQRCADFLAEKCKITALESVV</sequence>
<dbReference type="InterPro" id="IPR011333">
    <property type="entry name" value="SKP1/BTB/POZ_sf"/>
</dbReference>
<keyword evidence="2" id="KW-1185">Reference proteome</keyword>
<evidence type="ECO:0000313" key="2">
    <source>
        <dbReference type="Proteomes" id="UP001497382"/>
    </source>
</evidence>
<protein>
    <submittedName>
        <fullName evidence="1">Uncharacterized protein</fullName>
    </submittedName>
</protein>
<accession>A0AAV1YT35</accession>
<dbReference type="Gene3D" id="3.30.710.10">
    <property type="entry name" value="Potassium Channel Kv1.1, Chain A"/>
    <property type="match status" value="1"/>
</dbReference>